<accession>A0A6B0YRL9</accession>
<dbReference type="Pfam" id="PF01408">
    <property type="entry name" value="GFO_IDH_MocA"/>
    <property type="match status" value="1"/>
</dbReference>
<dbReference type="PANTHER" id="PTHR43818:SF11">
    <property type="entry name" value="BCDNA.GH03377"/>
    <property type="match status" value="1"/>
</dbReference>
<comment type="caution">
    <text evidence="4">The sequence shown here is derived from an EMBL/GenBank/DDBJ whole genome shotgun (WGS) entry which is preliminary data.</text>
</comment>
<evidence type="ECO:0000256" key="1">
    <source>
        <dbReference type="ARBA" id="ARBA00023002"/>
    </source>
</evidence>
<organism evidence="4">
    <name type="scientific">Caldilineaceae bacterium SB0664_bin_27</name>
    <dbReference type="NCBI Taxonomy" id="2605260"/>
    <lineage>
        <taxon>Bacteria</taxon>
        <taxon>Bacillati</taxon>
        <taxon>Chloroflexota</taxon>
        <taxon>Caldilineae</taxon>
        <taxon>Caldilineales</taxon>
        <taxon>Caldilineaceae</taxon>
    </lineage>
</organism>
<dbReference type="InterPro" id="IPR000683">
    <property type="entry name" value="Gfo/Idh/MocA-like_OxRdtase_N"/>
</dbReference>
<name>A0A6B0YRL9_9CHLR</name>
<dbReference type="EMBL" id="VXRG01000083">
    <property type="protein sequence ID" value="MXY93744.1"/>
    <property type="molecule type" value="Genomic_DNA"/>
</dbReference>
<dbReference type="InterPro" id="IPR050463">
    <property type="entry name" value="Gfo/Idh/MocA_oxidrdct_glycsds"/>
</dbReference>
<dbReference type="InterPro" id="IPR036291">
    <property type="entry name" value="NAD(P)-bd_dom_sf"/>
</dbReference>
<protein>
    <submittedName>
        <fullName evidence="4">Gfo/Idh/MocA family oxidoreductase</fullName>
    </submittedName>
</protein>
<reference evidence="4" key="1">
    <citation type="submission" date="2019-09" db="EMBL/GenBank/DDBJ databases">
        <title>Characterisation of the sponge microbiome using genome-centric metagenomics.</title>
        <authorList>
            <person name="Engelberts J.P."/>
            <person name="Robbins S.J."/>
            <person name="De Goeij J.M."/>
            <person name="Aranda M."/>
            <person name="Bell S.C."/>
            <person name="Webster N.S."/>
        </authorList>
    </citation>
    <scope>NUCLEOTIDE SEQUENCE</scope>
    <source>
        <strain evidence="4">SB0664_bin_27</strain>
    </source>
</reference>
<gene>
    <name evidence="4" type="ORF">F4Y42_09875</name>
</gene>
<dbReference type="GO" id="GO:0016491">
    <property type="term" value="F:oxidoreductase activity"/>
    <property type="evidence" value="ECO:0007669"/>
    <property type="project" value="UniProtKB-KW"/>
</dbReference>
<dbReference type="Gene3D" id="3.40.50.720">
    <property type="entry name" value="NAD(P)-binding Rossmann-like Domain"/>
    <property type="match status" value="1"/>
</dbReference>
<evidence type="ECO:0000259" key="2">
    <source>
        <dbReference type="Pfam" id="PF01408"/>
    </source>
</evidence>
<dbReference type="SUPFAM" id="SSF55347">
    <property type="entry name" value="Glyceraldehyde-3-phosphate dehydrogenase-like, C-terminal domain"/>
    <property type="match status" value="1"/>
</dbReference>
<dbReference type="SUPFAM" id="SSF51735">
    <property type="entry name" value="NAD(P)-binding Rossmann-fold domains"/>
    <property type="match status" value="1"/>
</dbReference>
<dbReference type="AlphaFoldDB" id="A0A6B0YRL9"/>
<dbReference type="Gene3D" id="3.30.360.10">
    <property type="entry name" value="Dihydrodipicolinate Reductase, domain 2"/>
    <property type="match status" value="1"/>
</dbReference>
<feature type="domain" description="GFO/IDH/MocA-like oxidoreductase" evidence="3">
    <location>
        <begin position="134"/>
        <end position="269"/>
    </location>
</feature>
<dbReference type="PANTHER" id="PTHR43818">
    <property type="entry name" value="BCDNA.GH03377"/>
    <property type="match status" value="1"/>
</dbReference>
<proteinExistence type="predicted"/>
<dbReference type="GO" id="GO:0000166">
    <property type="term" value="F:nucleotide binding"/>
    <property type="evidence" value="ECO:0007669"/>
    <property type="project" value="InterPro"/>
</dbReference>
<sequence>MTPDKTRIGIIGVGQIGKGHVRKYMEMPHVEIAGIADINEAEAQRVAEENGIASVYTNFRQLLARDDIKAVDVCLHNNYHMPATVAALEAGKHVFCEKPMAGAYVDAERMLEASRDCGKMLSIQNRVYFTNETKAAKALIDGGQLGKLYHARSTGYRRRGRPFVDGYGSPFFVKKETASGGALYDMGVYHISTILYLLGNPDVLRISGKTYQEIAMDAARRESSGYNVEELGLGFVRLADNITLDIIEAWAIHLDAFEGSYVVGSEGGVRLDPFGYFHSAGDLDLDSTANLQMFDFRLHNVHGQGDVYDSEQEHWIAAVEGRVELLPTAEIALNCMLISEGIYLSNQLGREVSAEEVREASVSTAVAI</sequence>
<keyword evidence="1" id="KW-0560">Oxidoreductase</keyword>
<dbReference type="InterPro" id="IPR055170">
    <property type="entry name" value="GFO_IDH_MocA-like_dom"/>
</dbReference>
<evidence type="ECO:0000259" key="3">
    <source>
        <dbReference type="Pfam" id="PF22725"/>
    </source>
</evidence>
<evidence type="ECO:0000313" key="4">
    <source>
        <dbReference type="EMBL" id="MXY93744.1"/>
    </source>
</evidence>
<feature type="domain" description="Gfo/Idh/MocA-like oxidoreductase N-terminal" evidence="2">
    <location>
        <begin position="7"/>
        <end position="123"/>
    </location>
</feature>
<dbReference type="Pfam" id="PF22725">
    <property type="entry name" value="GFO_IDH_MocA_C3"/>
    <property type="match status" value="1"/>
</dbReference>